<feature type="compositionally biased region" description="Basic and acidic residues" evidence="5">
    <location>
        <begin position="150"/>
        <end position="161"/>
    </location>
</feature>
<feature type="chain" id="PRO_5002973922" evidence="6">
    <location>
        <begin position="22"/>
        <end position="293"/>
    </location>
</feature>
<protein>
    <submittedName>
        <fullName evidence="8">TonB family protein</fullName>
    </submittedName>
</protein>
<name>C6XJ70_HIRBI</name>
<accession>C6XJ70</accession>
<dbReference type="OrthoDB" id="7930032at2"/>
<keyword evidence="3" id="KW-1133">Transmembrane helix</keyword>
<keyword evidence="6" id="KW-0732">Signal</keyword>
<organism evidence="8 9">
    <name type="scientific">Hirschia baltica (strain ATCC 49814 / DSM 5838 / IFAM 1418)</name>
    <dbReference type="NCBI Taxonomy" id="582402"/>
    <lineage>
        <taxon>Bacteria</taxon>
        <taxon>Pseudomonadati</taxon>
        <taxon>Pseudomonadota</taxon>
        <taxon>Alphaproteobacteria</taxon>
        <taxon>Hyphomonadales</taxon>
        <taxon>Hyphomonadaceae</taxon>
        <taxon>Hirschia</taxon>
    </lineage>
</organism>
<keyword evidence="9" id="KW-1185">Reference proteome</keyword>
<dbReference type="eggNOG" id="COG0810">
    <property type="taxonomic scope" value="Bacteria"/>
</dbReference>
<feature type="compositionally biased region" description="Polar residues" evidence="5">
    <location>
        <begin position="53"/>
        <end position="62"/>
    </location>
</feature>
<dbReference type="GO" id="GO:0055085">
    <property type="term" value="P:transmembrane transport"/>
    <property type="evidence" value="ECO:0007669"/>
    <property type="project" value="InterPro"/>
</dbReference>
<dbReference type="RefSeq" id="WP_015827315.1">
    <property type="nucleotide sequence ID" value="NC_012982.1"/>
</dbReference>
<keyword evidence="2" id="KW-0812">Transmembrane</keyword>
<feature type="compositionally biased region" description="Basic and acidic residues" evidence="5">
    <location>
        <begin position="100"/>
        <end position="110"/>
    </location>
</feature>
<dbReference type="KEGG" id="hba:Hbal_1476"/>
<dbReference type="EMBL" id="CP001678">
    <property type="protein sequence ID" value="ACT59165.1"/>
    <property type="molecule type" value="Genomic_DNA"/>
</dbReference>
<evidence type="ECO:0000313" key="8">
    <source>
        <dbReference type="EMBL" id="ACT59165.1"/>
    </source>
</evidence>
<dbReference type="HOGENOM" id="CLU_949212_0_0_5"/>
<sequence>MTRSKILKASVCFTFACSAHASLLIITPQAEPETALVAGSSMSVNWNSSFNIPHSVEATPSTKADDTEEPTQKSPPPPRKQIKDTKTSIKPPAAKSKPPKPVELKPEIPQDKIAIPKLPATPLPKTKAAVKESVETPPTSKQTSQTDTTKTNDPENAKDAGKTSSSAATHKKHPNDETKLAASKAQNFSSAATQSAHRKHNNTAVGNAAESNYKGLVLQHLTRRKKPRATSPGSAFVAFTITHDGQIDAISISKSSGSNRFDREALKLIRRASPFPLPPNKAKTSFTVEIKGK</sequence>
<proteinExistence type="predicted"/>
<dbReference type="NCBIfam" id="TIGR01352">
    <property type="entry name" value="tonB_Cterm"/>
    <property type="match status" value="1"/>
</dbReference>
<evidence type="ECO:0000256" key="4">
    <source>
        <dbReference type="ARBA" id="ARBA00023136"/>
    </source>
</evidence>
<dbReference type="Proteomes" id="UP000002745">
    <property type="component" value="Chromosome"/>
</dbReference>
<comment type="subcellular location">
    <subcellularLocation>
        <location evidence="1">Membrane</location>
        <topology evidence="1">Single-pass membrane protein</topology>
    </subcellularLocation>
</comment>
<dbReference type="STRING" id="582402.Hbal_1476"/>
<dbReference type="Pfam" id="PF13103">
    <property type="entry name" value="TonB_2"/>
    <property type="match status" value="1"/>
</dbReference>
<reference evidence="9" key="1">
    <citation type="journal article" date="2011" name="J. Bacteriol.">
        <title>Genome sequences of eight morphologically diverse alphaproteobacteria.</title>
        <authorList>
            <consortium name="US DOE Joint Genome Institute"/>
            <person name="Brown P.J."/>
            <person name="Kysela D.T."/>
            <person name="Buechlein A."/>
            <person name="Hemmerich C."/>
            <person name="Brun Y.V."/>
        </authorList>
    </citation>
    <scope>NUCLEOTIDE SEQUENCE [LARGE SCALE GENOMIC DNA]</scope>
    <source>
        <strain evidence="9">ATCC 49814 / DSM 5838 / IFAM 1418</strain>
    </source>
</reference>
<evidence type="ECO:0000256" key="2">
    <source>
        <dbReference type="ARBA" id="ARBA00022692"/>
    </source>
</evidence>
<dbReference type="SUPFAM" id="SSF74653">
    <property type="entry name" value="TolA/TonB C-terminal domain"/>
    <property type="match status" value="1"/>
</dbReference>
<evidence type="ECO:0000256" key="6">
    <source>
        <dbReference type="SAM" id="SignalP"/>
    </source>
</evidence>
<feature type="signal peptide" evidence="6">
    <location>
        <begin position="1"/>
        <end position="21"/>
    </location>
</feature>
<feature type="compositionally biased region" description="Polar residues" evidence="5">
    <location>
        <begin position="184"/>
        <end position="195"/>
    </location>
</feature>
<feature type="region of interest" description="Disordered" evidence="5">
    <location>
        <begin position="53"/>
        <end position="210"/>
    </location>
</feature>
<dbReference type="Gene3D" id="3.30.1150.10">
    <property type="match status" value="1"/>
</dbReference>
<dbReference type="PROSITE" id="PS52015">
    <property type="entry name" value="TONB_CTD"/>
    <property type="match status" value="1"/>
</dbReference>
<evidence type="ECO:0000256" key="5">
    <source>
        <dbReference type="SAM" id="MobiDB-lite"/>
    </source>
</evidence>
<evidence type="ECO:0000259" key="7">
    <source>
        <dbReference type="PROSITE" id="PS52015"/>
    </source>
</evidence>
<feature type="compositionally biased region" description="Low complexity" evidence="5">
    <location>
        <begin position="113"/>
        <end position="127"/>
    </location>
</feature>
<feature type="compositionally biased region" description="Low complexity" evidence="5">
    <location>
        <begin position="136"/>
        <end position="149"/>
    </location>
</feature>
<dbReference type="InterPro" id="IPR037682">
    <property type="entry name" value="TonB_C"/>
</dbReference>
<feature type="region of interest" description="Disordered" evidence="5">
    <location>
        <begin position="273"/>
        <end position="293"/>
    </location>
</feature>
<evidence type="ECO:0000256" key="3">
    <source>
        <dbReference type="ARBA" id="ARBA00022989"/>
    </source>
</evidence>
<gene>
    <name evidence="8" type="ordered locus">Hbal_1476</name>
</gene>
<dbReference type="GO" id="GO:0016020">
    <property type="term" value="C:membrane"/>
    <property type="evidence" value="ECO:0007669"/>
    <property type="project" value="UniProtKB-SubCell"/>
</dbReference>
<keyword evidence="4" id="KW-0472">Membrane</keyword>
<dbReference type="AlphaFoldDB" id="C6XJ70"/>
<feature type="domain" description="TonB C-terminal" evidence="7">
    <location>
        <begin position="207"/>
        <end position="293"/>
    </location>
</feature>
<evidence type="ECO:0000313" key="9">
    <source>
        <dbReference type="Proteomes" id="UP000002745"/>
    </source>
</evidence>
<dbReference type="InterPro" id="IPR006260">
    <property type="entry name" value="TonB/TolA_C"/>
</dbReference>
<evidence type="ECO:0000256" key="1">
    <source>
        <dbReference type="ARBA" id="ARBA00004167"/>
    </source>
</evidence>